<reference evidence="1" key="2">
    <citation type="submission" date="2021-04" db="EMBL/GenBank/DDBJ databases">
        <title>Isolation and characterization of a novel species of the genus Sulfurimonas.</title>
        <authorList>
            <person name="Fukui M."/>
        </authorList>
    </citation>
    <scope>NUCLEOTIDE SEQUENCE</scope>
    <source>
        <strain evidence="1">H1576</strain>
    </source>
</reference>
<reference evidence="1" key="1">
    <citation type="submission" date="2019-11" db="EMBL/GenBank/DDBJ databases">
        <authorList>
            <person name="Kojima H."/>
        </authorList>
    </citation>
    <scope>NUCLEOTIDE SEQUENCE</scope>
    <source>
        <strain evidence="1">H1576</strain>
    </source>
</reference>
<name>A0A975AZ62_9BACT</name>
<evidence type="ECO:0000313" key="1">
    <source>
        <dbReference type="EMBL" id="QSZ41185.1"/>
    </source>
</evidence>
<proteinExistence type="predicted"/>
<sequence length="129" mass="14185">MPKPTNIYEEKNALGGPLEPCSLDPLTGFYRTGSCQVTAENKGVHAVCIYATKEFLEYSKKAGNDISTPMPQYNFPGVKPGESWCLSGPRFVQAVKDGMAPHIFIHSTHQAILELIDLETLKKCAIDLD</sequence>
<evidence type="ECO:0000313" key="2">
    <source>
        <dbReference type="Proteomes" id="UP000671852"/>
    </source>
</evidence>
<dbReference type="KEGG" id="saqt:GJV85_03340"/>
<dbReference type="Proteomes" id="UP000671852">
    <property type="component" value="Chromosome"/>
</dbReference>
<keyword evidence="2" id="KW-1185">Reference proteome</keyword>
<protein>
    <submittedName>
        <fullName evidence="1">DUF2237 family protein</fullName>
    </submittedName>
</protein>
<organism evidence="1 2">
    <name type="scientific">Sulfurimonas aquatica</name>
    <dbReference type="NCBI Taxonomy" id="2672570"/>
    <lineage>
        <taxon>Bacteria</taxon>
        <taxon>Pseudomonadati</taxon>
        <taxon>Campylobacterota</taxon>
        <taxon>Epsilonproteobacteria</taxon>
        <taxon>Campylobacterales</taxon>
        <taxon>Sulfurimonadaceae</taxon>
        <taxon>Sulfurimonas</taxon>
    </lineage>
</organism>
<gene>
    <name evidence="1" type="ORF">GJV85_03340</name>
</gene>
<dbReference type="PANTHER" id="PTHR37466">
    <property type="entry name" value="SLR1628 PROTEIN"/>
    <property type="match status" value="1"/>
</dbReference>
<accession>A0A975AZ62</accession>
<dbReference type="InterPro" id="IPR018714">
    <property type="entry name" value="DUF2237"/>
</dbReference>
<dbReference type="AlphaFoldDB" id="A0A975AZ62"/>
<dbReference type="EMBL" id="CP046072">
    <property type="protein sequence ID" value="QSZ41185.1"/>
    <property type="molecule type" value="Genomic_DNA"/>
</dbReference>
<dbReference type="PANTHER" id="PTHR37466:SF1">
    <property type="entry name" value="SLR1628 PROTEIN"/>
    <property type="match status" value="1"/>
</dbReference>
<dbReference type="Gene3D" id="3.30.56.110">
    <property type="entry name" value="Protein of unknown function DUF2237"/>
    <property type="match status" value="1"/>
</dbReference>
<dbReference type="RefSeq" id="WP_207562456.1">
    <property type="nucleotide sequence ID" value="NZ_CP046072.1"/>
</dbReference>
<dbReference type="Pfam" id="PF09996">
    <property type="entry name" value="DUF2237"/>
    <property type="match status" value="1"/>
</dbReference>